<keyword evidence="10" id="KW-0472">Membrane</keyword>
<keyword evidence="2" id="KW-0479">Metal-binding</keyword>
<dbReference type="InterPro" id="IPR004333">
    <property type="entry name" value="SBP_dom"/>
</dbReference>
<sequence length="1010" mass="112451">MEAGFGGEAHHFYAMSAADLRVMGKRSLEWDLNEWKWDGDLFMASQLNPVPSGCMDQQFLPLGSGIPLTGGSSNSSSSCSDEVNLEVERGKRELEKRRRVIVLEDDNSNDEEEGTLALKLGGQDYQVAEREARNWEGMDGKKTKLVGGTSNRAICQVDHCGADLSHAKDYHRRHRVCEMHSKATKALVGNSMQRFCQQCSRFQELQEFDEGKRSCRRRLAGHNKRRRKTNPDTVVNGSTMNDDQTSGYILISLLKILSNMHFVANRSDQATDQDLLSHFLRSLASQTGEQVGKNISGILKEAPNSQNAGNSLGNSELVSTLFTNGPHDPSRTFKDHHPVPVTEMPQQGLRVDEARGGDIQTASSSKPSILSSPPVYSEVRDSTARQIKMNNFDLNDIYIDSDDGMEDIDRLPDPANMGASSLDSHQSSPPQTSGHSDSVSAQSPTSSSGDAQSRTDRIVFKLFGKEPNDFPLVLRAQILDWLSHSPTDIESYIRPGCIILTIYLCQSEAAWEELCHDLSSSLNRLLDVSDDSFWRTGWVYIRVQHQIAFIYNGQVVIDTSLPIRSNNYGQILSVKPIAISTSERAQFSVKGINLTRPATRLLCALEGNCQVEENTHDSTDALDNFEDHDELQSINFSCSIHAVNGRGFIEIEDHGFSSSFFPFIVAEEDVCSEIRALESALESTETSADFVGTRKMEAKNQALDFIHEMGWLLHRSQLKSRLGRMDPNEDLFPLKRFKWLMEFSMDQDWCAVVRKLLDILLDGTVGAGEHPSMNLALAEMGLLHRAVRRNSRALVELLLRYQVSNELRSESVELFGGGNESFLFRPDVLGPAGLTPLHIAAGKDGSENVLDALTNDLKMVGIEAWKSARDSTGSTPEDYARLRGHFSYIHLVQRKINKRSAAGHVVLDIPSAPSDCNANQKQSNELTTSFEMVSFEIGAESRRVRQHCKLCDQKLAYGTACRSLVYRPVMLSLVTIAVVCVCVALLFKSSPEVLYVFRPFRWEMLGYGTS</sequence>
<dbReference type="GO" id="GO:0005634">
    <property type="term" value="C:nucleus"/>
    <property type="evidence" value="ECO:0000318"/>
    <property type="project" value="GO_Central"/>
</dbReference>
<dbReference type="Proteomes" id="UP000235220">
    <property type="component" value="Chromosome 11"/>
</dbReference>
<keyword evidence="6" id="KW-0238">DNA-binding</keyword>
<dbReference type="InterPro" id="IPR036770">
    <property type="entry name" value="Ankyrin_rpt-contain_sf"/>
</dbReference>
<dbReference type="RefSeq" id="XP_018832324.2">
    <property type="nucleotide sequence ID" value="XM_018976779.2"/>
</dbReference>
<protein>
    <submittedName>
        <fullName evidence="12">Squamosa promoter-binding-like protein 1 isoform X1</fullName>
    </submittedName>
</protein>
<dbReference type="PROSITE" id="PS51141">
    <property type="entry name" value="ZF_SBP"/>
    <property type="match status" value="1"/>
</dbReference>
<dbReference type="SUPFAM" id="SSF103612">
    <property type="entry name" value="SBT domain"/>
    <property type="match status" value="1"/>
</dbReference>
<keyword evidence="5" id="KW-0805">Transcription regulation</keyword>
<organism evidence="11 12">
    <name type="scientific">Juglans regia</name>
    <name type="common">English walnut</name>
    <dbReference type="NCBI Taxonomy" id="51240"/>
    <lineage>
        <taxon>Eukaryota</taxon>
        <taxon>Viridiplantae</taxon>
        <taxon>Streptophyta</taxon>
        <taxon>Embryophyta</taxon>
        <taxon>Tracheophyta</taxon>
        <taxon>Spermatophyta</taxon>
        <taxon>Magnoliopsida</taxon>
        <taxon>eudicotyledons</taxon>
        <taxon>Gunneridae</taxon>
        <taxon>Pentapetalae</taxon>
        <taxon>rosids</taxon>
        <taxon>fabids</taxon>
        <taxon>Fagales</taxon>
        <taxon>Juglandaceae</taxon>
        <taxon>Juglans</taxon>
    </lineage>
</organism>
<evidence type="ECO:0000313" key="12">
    <source>
        <dbReference type="RefSeq" id="XP_018832324.2"/>
    </source>
</evidence>
<dbReference type="PANTHER" id="PTHR31251">
    <property type="entry name" value="SQUAMOSA PROMOTER-BINDING-LIKE PROTEIN 4"/>
    <property type="match status" value="1"/>
</dbReference>
<evidence type="ECO:0000256" key="5">
    <source>
        <dbReference type="ARBA" id="ARBA00023015"/>
    </source>
</evidence>
<dbReference type="InterPro" id="IPR036893">
    <property type="entry name" value="SBP_sf"/>
</dbReference>
<evidence type="ECO:0000256" key="9">
    <source>
        <dbReference type="SAM" id="MobiDB-lite"/>
    </source>
</evidence>
<gene>
    <name evidence="12" type="primary">LOC108999895</name>
</gene>
<dbReference type="GeneID" id="108999895"/>
<proteinExistence type="predicted"/>
<dbReference type="AlphaFoldDB" id="A0A2I4FKZ0"/>
<evidence type="ECO:0000256" key="10">
    <source>
        <dbReference type="SAM" id="Phobius"/>
    </source>
</evidence>
<keyword evidence="4" id="KW-0862">Zinc</keyword>
<feature type="region of interest" description="Disordered" evidence="9">
    <location>
        <begin position="405"/>
        <end position="452"/>
    </location>
</feature>
<dbReference type="FunFam" id="4.10.1100.10:FF:000001">
    <property type="entry name" value="Squamosa promoter-binding-like protein 14"/>
    <property type="match status" value="1"/>
</dbReference>
<reference evidence="12" key="1">
    <citation type="submission" date="2025-08" db="UniProtKB">
        <authorList>
            <consortium name="RefSeq"/>
        </authorList>
    </citation>
    <scope>IDENTIFICATION</scope>
    <source>
        <tissue evidence="12">Leaves</tissue>
    </source>
</reference>
<keyword evidence="11" id="KW-1185">Reference proteome</keyword>
<dbReference type="Gene3D" id="1.25.40.20">
    <property type="entry name" value="Ankyrin repeat-containing domain"/>
    <property type="match status" value="1"/>
</dbReference>
<dbReference type="Pfam" id="PF03110">
    <property type="entry name" value="SBP"/>
    <property type="match status" value="1"/>
</dbReference>
<keyword evidence="3" id="KW-0863">Zinc-finger</keyword>
<dbReference type="SUPFAM" id="SSF48403">
    <property type="entry name" value="Ankyrin repeat"/>
    <property type="match status" value="1"/>
</dbReference>
<keyword evidence="10" id="KW-0812">Transmembrane</keyword>
<feature type="compositionally biased region" description="Polar residues" evidence="9">
    <location>
        <begin position="303"/>
        <end position="323"/>
    </location>
</feature>
<evidence type="ECO:0000256" key="6">
    <source>
        <dbReference type="ARBA" id="ARBA00023125"/>
    </source>
</evidence>
<name>A0A2I4FKZ0_JUGRE</name>
<evidence type="ECO:0000256" key="8">
    <source>
        <dbReference type="ARBA" id="ARBA00023242"/>
    </source>
</evidence>
<feature type="compositionally biased region" description="Basic and acidic residues" evidence="9">
    <location>
        <begin position="328"/>
        <end position="338"/>
    </location>
</feature>
<dbReference type="KEGG" id="jre:108999895"/>
<dbReference type="Gene3D" id="4.10.1100.10">
    <property type="entry name" value="Transcription factor, SBP-box domain"/>
    <property type="match status" value="1"/>
</dbReference>
<dbReference type="STRING" id="51240.A0A2I4FKZ0"/>
<evidence type="ECO:0000256" key="7">
    <source>
        <dbReference type="ARBA" id="ARBA00023163"/>
    </source>
</evidence>
<evidence type="ECO:0000256" key="1">
    <source>
        <dbReference type="ARBA" id="ARBA00004123"/>
    </source>
</evidence>
<feature type="region of interest" description="Disordered" evidence="9">
    <location>
        <begin position="303"/>
        <end position="377"/>
    </location>
</feature>
<dbReference type="InterPro" id="IPR044817">
    <property type="entry name" value="SBP-like"/>
</dbReference>
<keyword evidence="7" id="KW-0804">Transcription</keyword>
<dbReference type="GO" id="GO:0008270">
    <property type="term" value="F:zinc ion binding"/>
    <property type="evidence" value="ECO:0007669"/>
    <property type="project" value="UniProtKB-KW"/>
</dbReference>
<feature type="compositionally biased region" description="Basic residues" evidence="9">
    <location>
        <begin position="219"/>
        <end position="228"/>
    </location>
</feature>
<dbReference type="GO" id="GO:0000976">
    <property type="term" value="F:transcription cis-regulatory region binding"/>
    <property type="evidence" value="ECO:0000318"/>
    <property type="project" value="GO_Central"/>
</dbReference>
<comment type="subcellular location">
    <subcellularLocation>
        <location evidence="1">Nucleus</location>
    </subcellularLocation>
</comment>
<keyword evidence="10" id="KW-1133">Transmembrane helix</keyword>
<feature type="compositionally biased region" description="Low complexity" evidence="9">
    <location>
        <begin position="363"/>
        <end position="374"/>
    </location>
</feature>
<dbReference type="Gramene" id="Jr11_16880_p1">
    <property type="protein sequence ID" value="cds.Jr11_16880_p1"/>
    <property type="gene ID" value="Jr11_16880"/>
</dbReference>
<dbReference type="FunCoup" id="A0A2I4FKZ0">
    <property type="interactions" value="4051"/>
</dbReference>
<evidence type="ECO:0000256" key="3">
    <source>
        <dbReference type="ARBA" id="ARBA00022771"/>
    </source>
</evidence>
<feature type="region of interest" description="Disordered" evidence="9">
    <location>
        <begin position="219"/>
        <end position="240"/>
    </location>
</feature>
<evidence type="ECO:0000313" key="11">
    <source>
        <dbReference type="Proteomes" id="UP000235220"/>
    </source>
</evidence>
<evidence type="ECO:0000256" key="4">
    <source>
        <dbReference type="ARBA" id="ARBA00022833"/>
    </source>
</evidence>
<dbReference type="GO" id="GO:0001216">
    <property type="term" value="F:DNA-binding transcription activator activity"/>
    <property type="evidence" value="ECO:0000318"/>
    <property type="project" value="GO_Central"/>
</dbReference>
<dbReference type="OrthoDB" id="514967at2759"/>
<feature type="compositionally biased region" description="Polar residues" evidence="9">
    <location>
        <begin position="418"/>
        <end position="452"/>
    </location>
</feature>
<dbReference type="Pfam" id="PF26102">
    <property type="entry name" value="Ig_SPL7"/>
    <property type="match status" value="1"/>
</dbReference>
<feature type="compositionally biased region" description="Polar residues" evidence="9">
    <location>
        <begin position="231"/>
        <end position="240"/>
    </location>
</feature>
<evidence type="ECO:0000256" key="2">
    <source>
        <dbReference type="ARBA" id="ARBA00022723"/>
    </source>
</evidence>
<feature type="transmembrane region" description="Helical" evidence="10">
    <location>
        <begin position="969"/>
        <end position="987"/>
    </location>
</feature>
<accession>A0A2I4FKZ0</accession>
<dbReference type="PANTHER" id="PTHR31251:SF132">
    <property type="entry name" value="SQUAMOSA PROMOTER-BINDING-LIKE PROTEIN 1-RELATED"/>
    <property type="match status" value="1"/>
</dbReference>
<keyword evidence="8" id="KW-0539">Nucleus</keyword>